<keyword evidence="3" id="KW-1185">Reference proteome</keyword>
<gene>
    <name evidence="2" type="ORF">L0C25_01025</name>
</gene>
<dbReference type="EMBL" id="CP094970">
    <property type="protein sequence ID" value="UYM05693.1"/>
    <property type="molecule type" value="Genomic_DNA"/>
</dbReference>
<proteinExistence type="predicted"/>
<evidence type="ECO:0000256" key="1">
    <source>
        <dbReference type="SAM" id="MobiDB-lite"/>
    </source>
</evidence>
<dbReference type="Proteomes" id="UP001164390">
    <property type="component" value="Chromosome"/>
</dbReference>
<organism evidence="2 3">
    <name type="scientific">Solicola gregarius</name>
    <dbReference type="NCBI Taxonomy" id="2908642"/>
    <lineage>
        <taxon>Bacteria</taxon>
        <taxon>Bacillati</taxon>
        <taxon>Actinomycetota</taxon>
        <taxon>Actinomycetes</taxon>
        <taxon>Propionibacteriales</taxon>
        <taxon>Nocardioidaceae</taxon>
        <taxon>Solicola</taxon>
    </lineage>
</organism>
<accession>A0AA46TJM9</accession>
<dbReference type="Pfam" id="PF02620">
    <property type="entry name" value="YceD"/>
    <property type="match status" value="1"/>
</dbReference>
<name>A0AA46TJM9_9ACTN</name>
<dbReference type="PANTHER" id="PTHR34374:SF1">
    <property type="entry name" value="LARGE RIBOSOMAL RNA SUBUNIT ACCUMULATION PROTEIN YCED HOMOLOG 1, CHLOROPLASTIC"/>
    <property type="match status" value="1"/>
</dbReference>
<protein>
    <submittedName>
        <fullName evidence="2">DUF177 domain-containing protein</fullName>
    </submittedName>
</protein>
<dbReference type="AlphaFoldDB" id="A0AA46TJM9"/>
<sequence length="193" mass="20902">MPTLDHRAPLVLDTHELGRRPGTEREVALDVPAPADIGVDMLRVPEGDPIALALRLESVMEGVLVTGTASVDLVGECVRCLTDVTDTLTVDVQELYLYDDADPDEDEQTSRMDGELLDLEPAVRDAIVLSLPHNPLCTPDCPGLCPQCGFRLADDPDHGHEEPVDPRWAALRDLDVGDSGAVQDESSEQKESS</sequence>
<reference evidence="2" key="1">
    <citation type="submission" date="2022-01" db="EMBL/GenBank/DDBJ databases">
        <title>Nocardioidaceae gen. sp. A5X3R13.</title>
        <authorList>
            <person name="Lopez Marin M.A."/>
            <person name="Uhlik O."/>
        </authorList>
    </citation>
    <scope>NUCLEOTIDE SEQUENCE</scope>
    <source>
        <strain evidence="2">A5X3R13</strain>
    </source>
</reference>
<dbReference type="PANTHER" id="PTHR34374">
    <property type="entry name" value="LARGE RIBOSOMAL RNA SUBUNIT ACCUMULATION PROTEIN YCED HOMOLOG 1, CHLOROPLASTIC"/>
    <property type="match status" value="1"/>
</dbReference>
<dbReference type="InterPro" id="IPR003772">
    <property type="entry name" value="YceD"/>
</dbReference>
<evidence type="ECO:0000313" key="3">
    <source>
        <dbReference type="Proteomes" id="UP001164390"/>
    </source>
</evidence>
<feature type="region of interest" description="Disordered" evidence="1">
    <location>
        <begin position="173"/>
        <end position="193"/>
    </location>
</feature>
<dbReference type="KEGG" id="sgrg:L0C25_01025"/>
<evidence type="ECO:0000313" key="2">
    <source>
        <dbReference type="EMBL" id="UYM05693.1"/>
    </source>
</evidence>
<dbReference type="RefSeq" id="WP_271634515.1">
    <property type="nucleotide sequence ID" value="NZ_CP094970.1"/>
</dbReference>